<dbReference type="PANTHER" id="PTHR36120">
    <property type="entry name" value="FUCOSE ISOMERASE"/>
    <property type="match status" value="1"/>
</dbReference>
<sequence length="457" mass="50647">MAKQFKIGYLPLTKANWTNETLEAARREARAYLQSLPGVEVVGGDRMIDFEEKAVRELGFFEQERPDLIVAHFMTFSLGVIVPMFAQRLKVPVVLWSMKEPDPKGGRLQNNSFCAANMNSHFLYRMHVPYFHVHAEVGSEPAKQGLEKAIRVTKTVNTLGRMRIGVIGGRVPGFFTSSCDEMLLRTKIGPEVKFITEHEVIETARKLKPEELDSAMKTILSDATVHPTDGPSDEQLRKSAALFAAVGKMKEKFLVDTFAMRCWPEFIADDLYGIAVCSTIGHLTNHGFLTACEGDAYGAVMMRMAQELTGDLPFFCDMIVMEGDYGVAWHCGAAPGRLCRPGCRPQLCRSATVEGGGVKGVTGEFPLKPGRVTLARLGEKRDGDGFRMLIATGDALDTELFVRGNPVRIRFDAGCDKLREVVIGQGWEHHYALSYGDIVPELLDICRILDIEPAVVQ</sequence>
<dbReference type="Proteomes" id="UP000435649">
    <property type="component" value="Unassembled WGS sequence"/>
</dbReference>
<comment type="caution">
    <text evidence="3">The sequence shown here is derived from an EMBL/GenBank/DDBJ whole genome shotgun (WGS) entry which is preliminary data.</text>
</comment>
<accession>A0A844G685</accession>
<name>A0A844G685_9BACT</name>
<reference evidence="3 4" key="1">
    <citation type="submission" date="2019-08" db="EMBL/GenBank/DDBJ databases">
        <title>In-depth cultivation of the pig gut microbiome towards novel bacterial diversity and tailored functional studies.</title>
        <authorList>
            <person name="Wylensek D."/>
            <person name="Hitch T.C.A."/>
            <person name="Clavel T."/>
        </authorList>
    </citation>
    <scope>NUCLEOTIDE SEQUENCE [LARGE SCALE GENOMIC DNA]</scope>
    <source>
        <strain evidence="3 4">BBE-744-WT-12</strain>
    </source>
</reference>
<dbReference type="RefSeq" id="WP_154419092.1">
    <property type="nucleotide sequence ID" value="NZ_VUNS01000014.1"/>
</dbReference>
<dbReference type="GO" id="GO:0016861">
    <property type="term" value="F:intramolecular oxidoreductase activity, interconverting aldoses and ketoses"/>
    <property type="evidence" value="ECO:0007669"/>
    <property type="project" value="InterPro"/>
</dbReference>
<keyword evidence="2" id="KW-0119">Carbohydrate metabolism</keyword>
<dbReference type="PANTHER" id="PTHR36120:SF1">
    <property type="entry name" value="L-FUCOSE ISOMERASE C-TERMINAL DOMAIN-CONTAINING PROTEIN"/>
    <property type="match status" value="1"/>
</dbReference>
<evidence type="ECO:0008006" key="5">
    <source>
        <dbReference type="Google" id="ProtNLM"/>
    </source>
</evidence>
<protein>
    <recommendedName>
        <fullName evidence="5">L-fucose isomerase-like protein</fullName>
    </recommendedName>
</protein>
<evidence type="ECO:0000313" key="4">
    <source>
        <dbReference type="Proteomes" id="UP000435649"/>
    </source>
</evidence>
<dbReference type="InterPro" id="IPR009015">
    <property type="entry name" value="Fucose_isomerase_N/cen_sf"/>
</dbReference>
<dbReference type="SUPFAM" id="SSF50443">
    <property type="entry name" value="FucI/AraA C-terminal domain-like"/>
    <property type="match status" value="1"/>
</dbReference>
<dbReference type="AlphaFoldDB" id="A0A844G685"/>
<keyword evidence="1" id="KW-0413">Isomerase</keyword>
<evidence type="ECO:0000256" key="1">
    <source>
        <dbReference type="ARBA" id="ARBA00023235"/>
    </source>
</evidence>
<proteinExistence type="predicted"/>
<evidence type="ECO:0000256" key="2">
    <source>
        <dbReference type="ARBA" id="ARBA00023277"/>
    </source>
</evidence>
<dbReference type="GO" id="GO:0005737">
    <property type="term" value="C:cytoplasm"/>
    <property type="evidence" value="ECO:0007669"/>
    <property type="project" value="InterPro"/>
</dbReference>
<dbReference type="GO" id="GO:0005996">
    <property type="term" value="P:monosaccharide metabolic process"/>
    <property type="evidence" value="ECO:0007669"/>
    <property type="project" value="InterPro"/>
</dbReference>
<evidence type="ECO:0000313" key="3">
    <source>
        <dbReference type="EMBL" id="MST97968.1"/>
    </source>
</evidence>
<organism evidence="3 4">
    <name type="scientific">Victivallis lenta</name>
    <dbReference type="NCBI Taxonomy" id="2606640"/>
    <lineage>
        <taxon>Bacteria</taxon>
        <taxon>Pseudomonadati</taxon>
        <taxon>Lentisphaerota</taxon>
        <taxon>Lentisphaeria</taxon>
        <taxon>Victivallales</taxon>
        <taxon>Victivallaceae</taxon>
        <taxon>Victivallis</taxon>
    </lineage>
</organism>
<dbReference type="InterPro" id="IPR004216">
    <property type="entry name" value="Fuc/Ara_isomerase_C"/>
</dbReference>
<gene>
    <name evidence="3" type="ORF">FYJ85_13055</name>
</gene>
<dbReference type="SUPFAM" id="SSF53743">
    <property type="entry name" value="FucI/AraA N-terminal and middle domains"/>
    <property type="match status" value="1"/>
</dbReference>
<keyword evidence="4" id="KW-1185">Reference proteome</keyword>
<dbReference type="EMBL" id="VUNS01000014">
    <property type="protein sequence ID" value="MST97968.1"/>
    <property type="molecule type" value="Genomic_DNA"/>
</dbReference>